<keyword evidence="9" id="KW-1185">Reference proteome</keyword>
<dbReference type="Gene3D" id="3.40.50.300">
    <property type="entry name" value="P-loop containing nucleotide triphosphate hydrolases"/>
    <property type="match status" value="1"/>
</dbReference>
<dbReference type="PROSITE" id="PS00676">
    <property type="entry name" value="SIGMA54_INTERACT_2"/>
    <property type="match status" value="1"/>
</dbReference>
<dbReference type="InterPro" id="IPR025662">
    <property type="entry name" value="Sigma_54_int_dom_ATP-bd_1"/>
</dbReference>
<dbReference type="SUPFAM" id="SSF46689">
    <property type="entry name" value="Homeodomain-like"/>
    <property type="match status" value="1"/>
</dbReference>
<dbReference type="FunFam" id="3.40.50.300:FF:000006">
    <property type="entry name" value="DNA-binding transcriptional regulator NtrC"/>
    <property type="match status" value="1"/>
</dbReference>
<evidence type="ECO:0000256" key="2">
    <source>
        <dbReference type="ARBA" id="ARBA00022840"/>
    </source>
</evidence>
<dbReference type="SUPFAM" id="SSF52540">
    <property type="entry name" value="P-loop containing nucleoside triphosphate hydrolases"/>
    <property type="match status" value="1"/>
</dbReference>
<dbReference type="InterPro" id="IPR003593">
    <property type="entry name" value="AAA+_ATPase"/>
</dbReference>
<reference evidence="8 9" key="1">
    <citation type="journal article" date="2016" name="Int. J. Syst. Evol. Microbiol.">
        <title>Caldimicrobium thiodismutans sp. nov., a sulfur-disproportionating bacterium isolated from a hot spring, and emended description of the genus Caldimicrobium.</title>
        <authorList>
            <person name="Kojima H."/>
            <person name="Umezawa K."/>
            <person name="Fukui M."/>
        </authorList>
    </citation>
    <scope>NUCLEOTIDE SEQUENCE [LARGE SCALE GENOMIC DNA]</scope>
    <source>
        <strain evidence="8 9">TF1</strain>
    </source>
</reference>
<accession>A0A0U5B3I2</accession>
<feature type="domain" description="Sigma-54 factor interaction" evidence="6">
    <location>
        <begin position="127"/>
        <end position="356"/>
    </location>
</feature>
<dbReference type="InterPro" id="IPR002078">
    <property type="entry name" value="Sigma_54_int"/>
</dbReference>
<dbReference type="Pfam" id="PF00158">
    <property type="entry name" value="Sigma54_activat"/>
    <property type="match status" value="1"/>
</dbReference>
<gene>
    <name evidence="8" type="ORF">THC_0192</name>
</gene>
<dbReference type="Gene3D" id="1.10.8.60">
    <property type="match status" value="1"/>
</dbReference>
<evidence type="ECO:0000256" key="1">
    <source>
        <dbReference type="ARBA" id="ARBA00022741"/>
    </source>
</evidence>
<organism evidence="8 9">
    <name type="scientific">Caldimicrobium thiodismutans</name>
    <dbReference type="NCBI Taxonomy" id="1653476"/>
    <lineage>
        <taxon>Bacteria</taxon>
        <taxon>Pseudomonadati</taxon>
        <taxon>Thermodesulfobacteriota</taxon>
        <taxon>Thermodesulfobacteria</taxon>
        <taxon>Thermodesulfobacteriales</taxon>
        <taxon>Thermodesulfobacteriaceae</taxon>
        <taxon>Caldimicrobium</taxon>
    </lineage>
</organism>
<dbReference type="PANTHER" id="PTHR32071:SF119">
    <property type="entry name" value="SIGMA L-DEPENDENT TRANSCRIPTIONAL REGULATOR YPLP-RELATED"/>
    <property type="match status" value="1"/>
</dbReference>
<dbReference type="AlphaFoldDB" id="A0A0U5B3I2"/>
<dbReference type="InterPro" id="IPR025944">
    <property type="entry name" value="Sigma_54_int_dom_CS"/>
</dbReference>
<dbReference type="InterPro" id="IPR002197">
    <property type="entry name" value="HTH_Fis"/>
</dbReference>
<keyword evidence="3" id="KW-0805">Transcription regulation</keyword>
<keyword evidence="4" id="KW-0238">DNA-binding</keyword>
<evidence type="ECO:0000313" key="8">
    <source>
        <dbReference type="EMBL" id="BAU22592.1"/>
    </source>
</evidence>
<dbReference type="PROSITE" id="PS50045">
    <property type="entry name" value="SIGMA54_INTERACT_4"/>
    <property type="match status" value="1"/>
</dbReference>
<dbReference type="PROSITE" id="PS00675">
    <property type="entry name" value="SIGMA54_INTERACT_1"/>
    <property type="match status" value="1"/>
</dbReference>
<dbReference type="KEGG" id="cthi:THC_0192"/>
<evidence type="ECO:0000313" key="9">
    <source>
        <dbReference type="Proteomes" id="UP000068196"/>
    </source>
</evidence>
<evidence type="ECO:0000259" key="7">
    <source>
        <dbReference type="PROSITE" id="PS50937"/>
    </source>
</evidence>
<feature type="domain" description="HTH merR-type" evidence="7">
    <location>
        <begin position="429"/>
        <end position="459"/>
    </location>
</feature>
<dbReference type="GO" id="GO:0043565">
    <property type="term" value="F:sequence-specific DNA binding"/>
    <property type="evidence" value="ECO:0007669"/>
    <property type="project" value="InterPro"/>
</dbReference>
<keyword evidence="1" id="KW-0547">Nucleotide-binding</keyword>
<dbReference type="InterPro" id="IPR027417">
    <property type="entry name" value="P-loop_NTPase"/>
</dbReference>
<evidence type="ECO:0000256" key="5">
    <source>
        <dbReference type="ARBA" id="ARBA00023163"/>
    </source>
</evidence>
<sequence>MQEKIGLVGSSVEIKLLKEALEERGLKIHYWKKEEFSQNSFPDDLGLLIYELNKNERDNPSLLENLLKKKNLALLLLTEEISLEKAIDFIRRGARDLKLLNTPLELLEKAVLYLLEERRIITTEDIFLTQDPRLLKILGALEEVAKTKASVLLTGESGTGKELLAKYIHSKSPRKGGPFIAINCAALPETLLESELFGFEKGAFSGANYKKKGKIELADGGTLLLDEITEMGLNLQSKLLRVLQEGEIDRLGGYHPIKVDFRLISTTNRDIEREVQEGRFRSDLFYRINVITVKVPPLRERRGDVKLLAKYFLEKFSLSYQKKFKGFTSQAMQFLENYPFPGNVRELKNMLERAVITCLDEEIDVKHLTDPFSEASLKTEESQSESVSSVLSNTGTNFDNSFEEVKPLDEIEREAIMKALRLTKGHKARAAELLGITVRTLRNKLKEYEERGLLSEGGF</sequence>
<dbReference type="PROSITE" id="PS00688">
    <property type="entry name" value="SIGMA54_INTERACT_3"/>
    <property type="match status" value="1"/>
</dbReference>
<evidence type="ECO:0000259" key="6">
    <source>
        <dbReference type="PROSITE" id="PS50045"/>
    </source>
</evidence>
<dbReference type="GO" id="GO:0005524">
    <property type="term" value="F:ATP binding"/>
    <property type="evidence" value="ECO:0007669"/>
    <property type="project" value="UniProtKB-KW"/>
</dbReference>
<dbReference type="Gene3D" id="1.10.10.60">
    <property type="entry name" value="Homeodomain-like"/>
    <property type="match status" value="1"/>
</dbReference>
<proteinExistence type="predicted"/>
<dbReference type="Proteomes" id="UP000068196">
    <property type="component" value="Chromosome"/>
</dbReference>
<dbReference type="PRINTS" id="PR01590">
    <property type="entry name" value="HTHFIS"/>
</dbReference>
<dbReference type="Pfam" id="PF02954">
    <property type="entry name" value="HTH_8"/>
    <property type="match status" value="1"/>
</dbReference>
<dbReference type="EMBL" id="AP014945">
    <property type="protein sequence ID" value="BAU22592.1"/>
    <property type="molecule type" value="Genomic_DNA"/>
</dbReference>
<dbReference type="SMART" id="SM00382">
    <property type="entry name" value="AAA"/>
    <property type="match status" value="1"/>
</dbReference>
<keyword evidence="5" id="KW-0804">Transcription</keyword>
<dbReference type="InterPro" id="IPR058031">
    <property type="entry name" value="AAA_lid_NorR"/>
</dbReference>
<evidence type="ECO:0000256" key="4">
    <source>
        <dbReference type="ARBA" id="ARBA00023125"/>
    </source>
</evidence>
<protein>
    <submittedName>
        <fullName evidence="8">Transcriptional regulator</fullName>
    </submittedName>
</protein>
<dbReference type="GO" id="GO:0006355">
    <property type="term" value="P:regulation of DNA-templated transcription"/>
    <property type="evidence" value="ECO:0007669"/>
    <property type="project" value="InterPro"/>
</dbReference>
<dbReference type="InterPro" id="IPR009057">
    <property type="entry name" value="Homeodomain-like_sf"/>
</dbReference>
<dbReference type="InterPro" id="IPR025943">
    <property type="entry name" value="Sigma_54_int_dom_ATP-bd_2"/>
</dbReference>
<dbReference type="Pfam" id="PF25601">
    <property type="entry name" value="AAA_lid_14"/>
    <property type="match status" value="1"/>
</dbReference>
<evidence type="ECO:0000256" key="3">
    <source>
        <dbReference type="ARBA" id="ARBA00023015"/>
    </source>
</evidence>
<keyword evidence="2" id="KW-0067">ATP-binding</keyword>
<dbReference type="InterPro" id="IPR000551">
    <property type="entry name" value="MerR-type_HTH_dom"/>
</dbReference>
<dbReference type="PROSITE" id="PS50937">
    <property type="entry name" value="HTH_MERR_2"/>
    <property type="match status" value="1"/>
</dbReference>
<name>A0A0U5B3I2_9BACT</name>
<dbReference type="CDD" id="cd00009">
    <property type="entry name" value="AAA"/>
    <property type="match status" value="1"/>
</dbReference>
<reference evidence="9" key="2">
    <citation type="journal article" date="2016" name="Int. J. Syst. Evol. Microbiol.">
        <title>Caldimicrobium thiodismutans sp. nov., a sulfur-disproportionating bacterium isolated from a hot spring.</title>
        <authorList>
            <person name="Kojima H."/>
            <person name="Umezawa K."/>
            <person name="Fukui M."/>
        </authorList>
    </citation>
    <scope>NUCLEOTIDE SEQUENCE [LARGE SCALE GENOMIC DNA]</scope>
    <source>
        <strain evidence="9">TF1</strain>
    </source>
</reference>
<dbReference type="PANTHER" id="PTHR32071">
    <property type="entry name" value="TRANSCRIPTIONAL REGULATORY PROTEIN"/>
    <property type="match status" value="1"/>
</dbReference>
<dbReference type="STRING" id="1653476.THC_0192"/>